<evidence type="ECO:0000256" key="7">
    <source>
        <dbReference type="SAM" id="MobiDB-lite"/>
    </source>
</evidence>
<comment type="subcellular location">
    <subcellularLocation>
        <location evidence="1 6">Cytoplasm</location>
    </subcellularLocation>
</comment>
<keyword evidence="3 6" id="KW-0963">Cytoplasm</keyword>
<organism evidence="9 10">
    <name type="scientific">Marchantia polymorpha</name>
    <name type="common">Common liverwort</name>
    <name type="synonym">Marchantia aquatica</name>
    <dbReference type="NCBI Taxonomy" id="3197"/>
    <lineage>
        <taxon>Eukaryota</taxon>
        <taxon>Viridiplantae</taxon>
        <taxon>Streptophyta</taxon>
        <taxon>Embryophyta</taxon>
        <taxon>Marchantiophyta</taxon>
        <taxon>Marchantiopsida</taxon>
        <taxon>Marchantiidae</taxon>
        <taxon>Marchantiales</taxon>
        <taxon>Marchantiaceae</taxon>
        <taxon>Marchantia</taxon>
    </lineage>
</organism>
<dbReference type="OrthoDB" id="9982946at2759"/>
<comment type="function">
    <text evidence="6">Required for vesicle-mediated transport. Catalyzes the fusion of transport vesicles within the Golgi cisternae. Is also required for transport from the endoplasmic reticulum to the Golgi stack. Seems to function as a fusion protein required for the delivery of cargo proteins to all compartments of the Golgi stack independent of vesicle origin.</text>
</comment>
<feature type="region of interest" description="Disordered" evidence="7">
    <location>
        <begin position="99"/>
        <end position="128"/>
    </location>
</feature>
<keyword evidence="6" id="KW-0479">Metal-binding</keyword>
<dbReference type="EMBL" id="KZ772776">
    <property type="protein sequence ID" value="PTQ32005.1"/>
    <property type="molecule type" value="Genomic_DNA"/>
</dbReference>
<comment type="cofactor">
    <cofactor evidence="6">
        <name>Mg(2+)</name>
        <dbReference type="ChEBI" id="CHEBI:18420"/>
    </cofactor>
    <text evidence="6">Binds 1 Mg(2+) ion per subunit.</text>
</comment>
<dbReference type="SUPFAM" id="SSF54585">
    <property type="entry name" value="Cdc48 domain 2-like"/>
    <property type="match status" value="1"/>
</dbReference>
<dbReference type="SMART" id="SM01073">
    <property type="entry name" value="CDC48_N"/>
    <property type="match status" value="1"/>
</dbReference>
<feature type="compositionally biased region" description="Polar residues" evidence="7">
    <location>
        <begin position="110"/>
        <end position="124"/>
    </location>
</feature>
<evidence type="ECO:0000256" key="2">
    <source>
        <dbReference type="ARBA" id="ARBA00006914"/>
    </source>
</evidence>
<accession>A0A2R6WDS5</accession>
<proteinExistence type="inferred from homology"/>
<dbReference type="InterPro" id="IPR029067">
    <property type="entry name" value="CDC48_domain_2-like_sf"/>
</dbReference>
<dbReference type="Proteomes" id="UP000244005">
    <property type="component" value="Unassembled WGS sequence"/>
</dbReference>
<evidence type="ECO:0000256" key="1">
    <source>
        <dbReference type="ARBA" id="ARBA00004496"/>
    </source>
</evidence>
<dbReference type="InterPro" id="IPR009010">
    <property type="entry name" value="Asp_de-COase-like_dom_sf"/>
</dbReference>
<keyword evidence="10" id="KW-1185">Reference proteome</keyword>
<dbReference type="InterPro" id="IPR039812">
    <property type="entry name" value="Vesicle-fus_ATPase"/>
</dbReference>
<keyword evidence="6" id="KW-0460">Magnesium</keyword>
<keyword evidence="6" id="KW-0931">ER-Golgi transport</keyword>
<dbReference type="InterPro" id="IPR004201">
    <property type="entry name" value="Cdc48_dom2"/>
</dbReference>
<dbReference type="InterPro" id="IPR003338">
    <property type="entry name" value="CDC4_N-term_subdom"/>
</dbReference>
<keyword evidence="6" id="KW-0378">Hydrolase</keyword>
<keyword evidence="6" id="KW-0653">Protein transport</keyword>
<evidence type="ECO:0000256" key="4">
    <source>
        <dbReference type="ARBA" id="ARBA00022741"/>
    </source>
</evidence>
<evidence type="ECO:0000256" key="6">
    <source>
        <dbReference type="RuleBase" id="RU367045"/>
    </source>
</evidence>
<comment type="catalytic activity">
    <reaction evidence="6">
        <text>ATP + H2O = ADP + phosphate + H(+)</text>
        <dbReference type="Rhea" id="RHEA:13065"/>
        <dbReference type="ChEBI" id="CHEBI:15377"/>
        <dbReference type="ChEBI" id="CHEBI:15378"/>
        <dbReference type="ChEBI" id="CHEBI:30616"/>
        <dbReference type="ChEBI" id="CHEBI:43474"/>
        <dbReference type="ChEBI" id="CHEBI:456216"/>
        <dbReference type="EC" id="3.6.4.6"/>
    </reaction>
</comment>
<keyword evidence="6" id="KW-0813">Transport</keyword>
<dbReference type="GO" id="GO:0005524">
    <property type="term" value="F:ATP binding"/>
    <property type="evidence" value="ECO:0007669"/>
    <property type="project" value="UniProtKB-UniRule"/>
</dbReference>
<dbReference type="GO" id="GO:0035494">
    <property type="term" value="P:SNARE complex disassembly"/>
    <property type="evidence" value="ECO:0007669"/>
    <property type="project" value="InterPro"/>
</dbReference>
<dbReference type="EC" id="3.6.4.6" evidence="6"/>
<protein>
    <recommendedName>
        <fullName evidence="6">Vesicle-fusing ATPase</fullName>
        <ecNumber evidence="6">3.6.4.6</ecNumber>
    </recommendedName>
</protein>
<evidence type="ECO:0000256" key="3">
    <source>
        <dbReference type="ARBA" id="ARBA00022490"/>
    </source>
</evidence>
<dbReference type="GO" id="GO:0016887">
    <property type="term" value="F:ATP hydrolysis activity"/>
    <property type="evidence" value="ECO:0007669"/>
    <property type="project" value="InterPro"/>
</dbReference>
<comment type="similarity">
    <text evidence="2 6">Belongs to the AAA ATPase family.</text>
</comment>
<dbReference type="GO" id="GO:0005737">
    <property type="term" value="C:cytoplasm"/>
    <property type="evidence" value="ECO:0007669"/>
    <property type="project" value="UniProtKB-SubCell"/>
</dbReference>
<gene>
    <name evidence="9" type="ORF">MARPO_0104s0034</name>
</gene>
<dbReference type="Pfam" id="PF02933">
    <property type="entry name" value="CDC48_2"/>
    <property type="match status" value="1"/>
</dbReference>
<evidence type="ECO:0000256" key="5">
    <source>
        <dbReference type="ARBA" id="ARBA00022840"/>
    </source>
</evidence>
<dbReference type="GO" id="GO:0015031">
    <property type="term" value="P:protein transport"/>
    <property type="evidence" value="ECO:0007669"/>
    <property type="project" value="UniProtKB-KW"/>
</dbReference>
<evidence type="ECO:0000259" key="8">
    <source>
        <dbReference type="SMART" id="SM01073"/>
    </source>
</evidence>
<sequence length="306" mass="33856">MLRREGKTQDLLGTITRRRDIKEEQVVTFLGGATSTPNSKTNRMLLAVYRIVLLVPSPAHSVSGTIEGDIFWRIGAKYRGRGAAREPFVKREFYSPDLGSRREPVERPGYSNQDKMSSSSQGTTMKVMKSPGTDCALTNCAYVSPSDLPSEVIQPGAIGLNAIHRRNVKVSANDSVTVVRFVPPERGFNLVLLTVELEFVKFRGKPEQLDAQILAKELQKRFAGQVLTVGQKVTFEYVGTNYTFCVNQTLLEGNSGNDDSTRGILTSETHFMFETPGNSGIKMLNQSGGSSTNLFKSKDFNFQKVK</sequence>
<dbReference type="PANTHER" id="PTHR23078">
    <property type="entry name" value="VESICULAR-FUSION PROTEIN NSF"/>
    <property type="match status" value="1"/>
</dbReference>
<reference evidence="10" key="1">
    <citation type="journal article" date="2017" name="Cell">
        <title>Insights into land plant evolution garnered from the Marchantia polymorpha genome.</title>
        <authorList>
            <person name="Bowman J.L."/>
            <person name="Kohchi T."/>
            <person name="Yamato K.T."/>
            <person name="Jenkins J."/>
            <person name="Shu S."/>
            <person name="Ishizaki K."/>
            <person name="Yamaoka S."/>
            <person name="Nishihama R."/>
            <person name="Nakamura Y."/>
            <person name="Berger F."/>
            <person name="Adam C."/>
            <person name="Aki S.S."/>
            <person name="Althoff F."/>
            <person name="Araki T."/>
            <person name="Arteaga-Vazquez M.A."/>
            <person name="Balasubrmanian S."/>
            <person name="Barry K."/>
            <person name="Bauer D."/>
            <person name="Boehm C.R."/>
            <person name="Briginshaw L."/>
            <person name="Caballero-Perez J."/>
            <person name="Catarino B."/>
            <person name="Chen F."/>
            <person name="Chiyoda S."/>
            <person name="Chovatia M."/>
            <person name="Davies K.M."/>
            <person name="Delmans M."/>
            <person name="Demura T."/>
            <person name="Dierschke T."/>
            <person name="Dolan L."/>
            <person name="Dorantes-Acosta A.E."/>
            <person name="Eklund D.M."/>
            <person name="Florent S.N."/>
            <person name="Flores-Sandoval E."/>
            <person name="Fujiyama A."/>
            <person name="Fukuzawa H."/>
            <person name="Galik B."/>
            <person name="Grimanelli D."/>
            <person name="Grimwood J."/>
            <person name="Grossniklaus U."/>
            <person name="Hamada T."/>
            <person name="Haseloff J."/>
            <person name="Hetherington A.J."/>
            <person name="Higo A."/>
            <person name="Hirakawa Y."/>
            <person name="Hundley H.N."/>
            <person name="Ikeda Y."/>
            <person name="Inoue K."/>
            <person name="Inoue S.I."/>
            <person name="Ishida S."/>
            <person name="Jia Q."/>
            <person name="Kakita M."/>
            <person name="Kanazawa T."/>
            <person name="Kawai Y."/>
            <person name="Kawashima T."/>
            <person name="Kennedy M."/>
            <person name="Kinose K."/>
            <person name="Kinoshita T."/>
            <person name="Kohara Y."/>
            <person name="Koide E."/>
            <person name="Komatsu K."/>
            <person name="Kopischke S."/>
            <person name="Kubo M."/>
            <person name="Kyozuka J."/>
            <person name="Lagercrantz U."/>
            <person name="Lin S.S."/>
            <person name="Lindquist E."/>
            <person name="Lipzen A.M."/>
            <person name="Lu C.W."/>
            <person name="De Luna E."/>
            <person name="Martienssen R.A."/>
            <person name="Minamino N."/>
            <person name="Mizutani M."/>
            <person name="Mizutani M."/>
            <person name="Mochizuki N."/>
            <person name="Monte I."/>
            <person name="Mosher R."/>
            <person name="Nagasaki H."/>
            <person name="Nakagami H."/>
            <person name="Naramoto S."/>
            <person name="Nishitani K."/>
            <person name="Ohtani M."/>
            <person name="Okamoto T."/>
            <person name="Okumura M."/>
            <person name="Phillips J."/>
            <person name="Pollak B."/>
            <person name="Reinders A."/>
            <person name="Rovekamp M."/>
            <person name="Sano R."/>
            <person name="Sawa S."/>
            <person name="Schmid M.W."/>
            <person name="Shirakawa M."/>
            <person name="Solano R."/>
            <person name="Spunde A."/>
            <person name="Suetsugu N."/>
            <person name="Sugano S."/>
            <person name="Sugiyama A."/>
            <person name="Sun R."/>
            <person name="Suzuki Y."/>
            <person name="Takenaka M."/>
            <person name="Takezawa D."/>
            <person name="Tomogane H."/>
            <person name="Tsuzuki M."/>
            <person name="Ueda T."/>
            <person name="Umeda M."/>
            <person name="Ward J.M."/>
            <person name="Watanabe Y."/>
            <person name="Yazaki K."/>
            <person name="Yokoyama R."/>
            <person name="Yoshitake Y."/>
            <person name="Yotsui I."/>
            <person name="Zachgo S."/>
            <person name="Schmutz J."/>
        </authorList>
    </citation>
    <scope>NUCLEOTIDE SEQUENCE [LARGE SCALE GENOMIC DNA]</scope>
    <source>
        <strain evidence="10">Tak-1</strain>
    </source>
</reference>
<dbReference type="PANTHER" id="PTHR23078:SF3">
    <property type="entry name" value="VESICLE-FUSING ATPASE"/>
    <property type="match status" value="1"/>
</dbReference>
<dbReference type="FunFam" id="3.10.330.10:FF:000007">
    <property type="entry name" value="Vesicle-fusing ATPase"/>
    <property type="match status" value="1"/>
</dbReference>
<feature type="domain" description="CDC48 N-terminal subdomain" evidence="8">
    <location>
        <begin position="124"/>
        <end position="184"/>
    </location>
</feature>
<dbReference type="Gene3D" id="2.40.40.20">
    <property type="match status" value="1"/>
</dbReference>
<dbReference type="SUPFAM" id="SSF50692">
    <property type="entry name" value="ADC-like"/>
    <property type="match status" value="1"/>
</dbReference>
<dbReference type="GO" id="GO:0046872">
    <property type="term" value="F:metal ion binding"/>
    <property type="evidence" value="ECO:0007669"/>
    <property type="project" value="UniProtKB-UniRule"/>
</dbReference>
<keyword evidence="4 6" id="KW-0547">Nucleotide-binding</keyword>
<evidence type="ECO:0000313" key="10">
    <source>
        <dbReference type="Proteomes" id="UP000244005"/>
    </source>
</evidence>
<dbReference type="Gene3D" id="3.10.330.10">
    <property type="match status" value="1"/>
</dbReference>
<dbReference type="AlphaFoldDB" id="A0A2R6WDS5"/>
<keyword evidence="5 6" id="KW-0067">ATP-binding</keyword>
<name>A0A2R6WDS5_MARPO</name>
<evidence type="ECO:0000313" key="9">
    <source>
        <dbReference type="EMBL" id="PTQ32005.1"/>
    </source>
</evidence>